<keyword evidence="3" id="KW-1185">Reference proteome</keyword>
<dbReference type="RefSeq" id="WP_190965862.1">
    <property type="nucleotide sequence ID" value="NZ_JACJTB010000001.1"/>
</dbReference>
<gene>
    <name evidence="2" type="ORF">H6G74_00840</name>
</gene>
<feature type="coiled-coil region" evidence="1">
    <location>
        <begin position="42"/>
        <end position="81"/>
    </location>
</feature>
<evidence type="ECO:0000313" key="3">
    <source>
        <dbReference type="Proteomes" id="UP000603457"/>
    </source>
</evidence>
<proteinExistence type="predicted"/>
<dbReference type="Proteomes" id="UP000603457">
    <property type="component" value="Unassembled WGS sequence"/>
</dbReference>
<sequence length="104" mass="12100">MEIKSINYERVLNLGNYENKKLALFAELSEGDDVDESISRVMETVERKIREQAHEQAEAELRQLKQEFRQLKQEYESYKSQTIQSVIQPPVTEAQDLGPANNPF</sequence>
<keyword evidence="1" id="KW-0175">Coiled coil</keyword>
<name>A0ABR8FRK5_9NOSO</name>
<reference evidence="2 3" key="1">
    <citation type="journal article" date="2020" name="ISME J.">
        <title>Comparative genomics reveals insights into cyanobacterial evolution and habitat adaptation.</title>
        <authorList>
            <person name="Chen M.Y."/>
            <person name="Teng W.K."/>
            <person name="Zhao L."/>
            <person name="Hu C.X."/>
            <person name="Zhou Y.K."/>
            <person name="Han B.P."/>
            <person name="Song L.R."/>
            <person name="Shu W.S."/>
        </authorList>
    </citation>
    <scope>NUCLEOTIDE SEQUENCE [LARGE SCALE GENOMIC DNA]</scope>
    <source>
        <strain evidence="2 3">FACHB-130</strain>
    </source>
</reference>
<dbReference type="EMBL" id="JACJTB010000001">
    <property type="protein sequence ID" value="MBD2592872.1"/>
    <property type="molecule type" value="Genomic_DNA"/>
</dbReference>
<evidence type="ECO:0000256" key="1">
    <source>
        <dbReference type="SAM" id="Coils"/>
    </source>
</evidence>
<protein>
    <submittedName>
        <fullName evidence="2">Uncharacterized protein</fullName>
    </submittedName>
</protein>
<accession>A0ABR8FRK5</accession>
<organism evidence="2 3">
    <name type="scientific">Nostoc spongiaeforme FACHB-130</name>
    <dbReference type="NCBI Taxonomy" id="1357510"/>
    <lineage>
        <taxon>Bacteria</taxon>
        <taxon>Bacillati</taxon>
        <taxon>Cyanobacteriota</taxon>
        <taxon>Cyanophyceae</taxon>
        <taxon>Nostocales</taxon>
        <taxon>Nostocaceae</taxon>
        <taxon>Nostoc</taxon>
    </lineage>
</organism>
<comment type="caution">
    <text evidence="2">The sequence shown here is derived from an EMBL/GenBank/DDBJ whole genome shotgun (WGS) entry which is preliminary data.</text>
</comment>
<evidence type="ECO:0000313" key="2">
    <source>
        <dbReference type="EMBL" id="MBD2592872.1"/>
    </source>
</evidence>